<evidence type="ECO:0000313" key="4">
    <source>
        <dbReference type="Proteomes" id="UP000789845"/>
    </source>
</evidence>
<dbReference type="RefSeq" id="WP_230497337.1">
    <property type="nucleotide sequence ID" value="NZ_CAKJTG010000016.1"/>
</dbReference>
<gene>
    <name evidence="3" type="ORF">NEOCIP111885_02840</name>
</gene>
<reference evidence="3" key="1">
    <citation type="submission" date="2021-10" db="EMBL/GenBank/DDBJ databases">
        <authorList>
            <person name="Criscuolo A."/>
        </authorList>
    </citation>
    <scope>NUCLEOTIDE SEQUENCE</scope>
    <source>
        <strain evidence="3">CIP111885</strain>
    </source>
</reference>
<keyword evidence="1" id="KW-0472">Membrane</keyword>
<dbReference type="Proteomes" id="UP000789845">
    <property type="component" value="Unassembled WGS sequence"/>
</dbReference>
<feature type="domain" description="DUF3899" evidence="2">
    <location>
        <begin position="32"/>
        <end position="122"/>
    </location>
</feature>
<keyword evidence="1" id="KW-1133">Transmembrane helix</keyword>
<evidence type="ECO:0000256" key="1">
    <source>
        <dbReference type="SAM" id="Phobius"/>
    </source>
</evidence>
<sequence>MKKYLWSVLVVIIVFGIVSAFGFYNFQSTILINRIFLTGLMTLLLGAVLYVTRSGFLDLFLSGFTKMKDSMMKRSTAMLEVEKQMAANDDLIEWKERFSFQVMVYSLGGGTGLLLISTILSL</sequence>
<feature type="transmembrane region" description="Helical" evidence="1">
    <location>
        <begin position="98"/>
        <end position="120"/>
    </location>
</feature>
<comment type="caution">
    <text evidence="3">The sequence shown here is derived from an EMBL/GenBank/DDBJ whole genome shotgun (WGS) entry which is preliminary data.</text>
</comment>
<keyword evidence="4" id="KW-1185">Reference proteome</keyword>
<evidence type="ECO:0000259" key="2">
    <source>
        <dbReference type="Pfam" id="PF13038"/>
    </source>
</evidence>
<feature type="transmembrane region" description="Helical" evidence="1">
    <location>
        <begin position="6"/>
        <end position="24"/>
    </location>
</feature>
<accession>A0A9C7GAW7</accession>
<dbReference type="Pfam" id="PF13038">
    <property type="entry name" value="DUF3899"/>
    <property type="match status" value="1"/>
</dbReference>
<dbReference type="EMBL" id="CAKJTG010000016">
    <property type="protein sequence ID" value="CAG9609099.1"/>
    <property type="molecule type" value="Genomic_DNA"/>
</dbReference>
<dbReference type="AlphaFoldDB" id="A0A9C7GAW7"/>
<evidence type="ECO:0000313" key="3">
    <source>
        <dbReference type="EMBL" id="CAG9609099.1"/>
    </source>
</evidence>
<proteinExistence type="predicted"/>
<keyword evidence="1" id="KW-0812">Transmembrane</keyword>
<organism evidence="3 4">
    <name type="scientific">Pseudoneobacillus rhizosphaerae</name>
    <dbReference type="NCBI Taxonomy" id="2880968"/>
    <lineage>
        <taxon>Bacteria</taxon>
        <taxon>Bacillati</taxon>
        <taxon>Bacillota</taxon>
        <taxon>Bacilli</taxon>
        <taxon>Bacillales</taxon>
        <taxon>Bacillaceae</taxon>
        <taxon>Pseudoneobacillus</taxon>
    </lineage>
</organism>
<name>A0A9C7GAW7_9BACI</name>
<feature type="transmembrane region" description="Helical" evidence="1">
    <location>
        <begin position="31"/>
        <end position="51"/>
    </location>
</feature>
<dbReference type="InterPro" id="IPR025007">
    <property type="entry name" value="DUF3899"/>
</dbReference>
<protein>
    <recommendedName>
        <fullName evidence="2">DUF3899 domain-containing protein</fullName>
    </recommendedName>
</protein>